<comment type="caution">
    <text evidence="2">The sequence shown here is derived from an EMBL/GenBank/DDBJ whole genome shotgun (WGS) entry which is preliminary data.</text>
</comment>
<evidence type="ECO:0000256" key="1">
    <source>
        <dbReference type="SAM" id="MobiDB-lite"/>
    </source>
</evidence>
<accession>A0ABW2VTY5</accession>
<name>A0ABW2VTY5_9ACTN</name>
<organism evidence="2 3">
    <name type="scientific">Streptomyces lutosisoli</name>
    <dbReference type="NCBI Taxonomy" id="2665721"/>
    <lineage>
        <taxon>Bacteria</taxon>
        <taxon>Bacillati</taxon>
        <taxon>Actinomycetota</taxon>
        <taxon>Actinomycetes</taxon>
        <taxon>Kitasatosporales</taxon>
        <taxon>Streptomycetaceae</taxon>
        <taxon>Streptomyces</taxon>
    </lineage>
</organism>
<proteinExistence type="predicted"/>
<dbReference type="Proteomes" id="UP001596957">
    <property type="component" value="Unassembled WGS sequence"/>
</dbReference>
<feature type="region of interest" description="Disordered" evidence="1">
    <location>
        <begin position="48"/>
        <end position="75"/>
    </location>
</feature>
<dbReference type="Gene3D" id="2.40.400.10">
    <property type="entry name" value="Acetoacetate decarboxylase-like"/>
    <property type="match status" value="1"/>
</dbReference>
<reference evidence="3" key="1">
    <citation type="journal article" date="2019" name="Int. J. Syst. Evol. Microbiol.">
        <title>The Global Catalogue of Microorganisms (GCM) 10K type strain sequencing project: providing services to taxonomists for standard genome sequencing and annotation.</title>
        <authorList>
            <consortium name="The Broad Institute Genomics Platform"/>
            <consortium name="The Broad Institute Genome Sequencing Center for Infectious Disease"/>
            <person name="Wu L."/>
            <person name="Ma J."/>
        </authorList>
    </citation>
    <scope>NUCLEOTIDE SEQUENCE [LARGE SCALE GENOMIC DNA]</scope>
    <source>
        <strain evidence="3">CGMCC 4.7198</strain>
    </source>
</reference>
<keyword evidence="3" id="KW-1185">Reference proteome</keyword>
<sequence length="211" mass="23415">MPTPKPSRRNNSRAARTMACRLRSARGPLGDRLTFCVQQDPLASVALRPLHDQHPVGDRQERCDRPTGPEQAEPLSCRSSGFAAFFTISAAKARALLPSHDRRPVRVSARRALVLVQAMDYTEKNIAPYREFIFSIPVHRSRRADVPFLSSALWERLPGHGAYITHIAVNDESSRLIGREVQQHQPSGPVELSRLVSCFGGTVEGKSGRTN</sequence>
<dbReference type="SUPFAM" id="SSF160104">
    <property type="entry name" value="Acetoacetate decarboxylase-like"/>
    <property type="match status" value="1"/>
</dbReference>
<dbReference type="InterPro" id="IPR010451">
    <property type="entry name" value="Acetoacetate_decarboxylase"/>
</dbReference>
<evidence type="ECO:0000313" key="3">
    <source>
        <dbReference type="Proteomes" id="UP001596957"/>
    </source>
</evidence>
<evidence type="ECO:0000313" key="2">
    <source>
        <dbReference type="EMBL" id="MFD0287881.1"/>
    </source>
</evidence>
<dbReference type="EMBL" id="JBHTEC010000006">
    <property type="protein sequence ID" value="MFD0287881.1"/>
    <property type="molecule type" value="Genomic_DNA"/>
</dbReference>
<dbReference type="RefSeq" id="WP_381263634.1">
    <property type="nucleotide sequence ID" value="NZ_JBHTBI010000081.1"/>
</dbReference>
<dbReference type="InterPro" id="IPR023375">
    <property type="entry name" value="ADC_dom_sf"/>
</dbReference>
<protein>
    <submittedName>
        <fullName evidence="2">Acetoacetate decarboxylase family protein</fullName>
    </submittedName>
</protein>
<gene>
    <name evidence="2" type="ORF">ACFQZP_40965</name>
</gene>
<feature type="compositionally biased region" description="Basic and acidic residues" evidence="1">
    <location>
        <begin position="49"/>
        <end position="67"/>
    </location>
</feature>
<dbReference type="Pfam" id="PF06314">
    <property type="entry name" value="ADC"/>
    <property type="match status" value="1"/>
</dbReference>